<protein>
    <submittedName>
        <fullName evidence="1">Uncharacterized protein</fullName>
    </submittedName>
</protein>
<gene>
    <name evidence="1" type="ORF">A5640_14590</name>
</gene>
<dbReference type="AlphaFoldDB" id="A0A1A3KKB4"/>
<proteinExistence type="predicted"/>
<accession>A0A1A3KKB4</accession>
<evidence type="ECO:0000313" key="1">
    <source>
        <dbReference type="EMBL" id="OBJ84884.1"/>
    </source>
</evidence>
<dbReference type="Proteomes" id="UP000093925">
    <property type="component" value="Unassembled WGS sequence"/>
</dbReference>
<organism evidence="1 2">
    <name type="scientific">Mycobacterium asiaticum</name>
    <dbReference type="NCBI Taxonomy" id="1790"/>
    <lineage>
        <taxon>Bacteria</taxon>
        <taxon>Bacillati</taxon>
        <taxon>Actinomycetota</taxon>
        <taxon>Actinomycetes</taxon>
        <taxon>Mycobacteriales</taxon>
        <taxon>Mycobacteriaceae</taxon>
        <taxon>Mycobacterium</taxon>
    </lineage>
</organism>
<evidence type="ECO:0000313" key="2">
    <source>
        <dbReference type="Proteomes" id="UP000093925"/>
    </source>
</evidence>
<dbReference type="EMBL" id="LZLM01000078">
    <property type="protein sequence ID" value="OBJ84884.1"/>
    <property type="molecule type" value="Genomic_DNA"/>
</dbReference>
<reference evidence="1 2" key="1">
    <citation type="submission" date="2016-06" db="EMBL/GenBank/DDBJ databases">
        <authorList>
            <person name="Kjaerup R.B."/>
            <person name="Dalgaard T.S."/>
            <person name="Juul-Madsen H.R."/>
        </authorList>
    </citation>
    <scope>NUCLEOTIDE SEQUENCE [LARGE SCALE GENOMIC DNA]</scope>
    <source>
        <strain evidence="1 2">1276495.2</strain>
    </source>
</reference>
<comment type="caution">
    <text evidence="1">The sequence shown here is derived from an EMBL/GenBank/DDBJ whole genome shotgun (WGS) entry which is preliminary data.</text>
</comment>
<name>A0A1A3KKB4_MYCAS</name>
<sequence length="128" mass="14543">MIRTLRTGESAPAAVTALWKDGLLRRCELEPLHRNEIDTLWVATLGAVPDRHCADRLWRSWRLVDDVLKTARGPRRQQLLVFRANQLALAARPVEVLATMAEVNYDDIDYYGAAGGHSWRRWPVIGPT</sequence>
<dbReference type="RefSeq" id="WP_065140442.1">
    <property type="nucleotide sequence ID" value="NZ_LZLM01000078.1"/>
</dbReference>